<proteinExistence type="predicted"/>
<dbReference type="AlphaFoldDB" id="K6Y9L3"/>
<keyword evidence="2" id="KW-1185">Reference proteome</keyword>
<evidence type="ECO:0000313" key="2">
    <source>
        <dbReference type="Proteomes" id="UP000006334"/>
    </source>
</evidence>
<name>K6Y9L3_9ALTE</name>
<sequence>MWLKKQTKASKLKIIAGTLPLPLENNTFEQAQLDLIQFEVHNKIQNNKT</sequence>
<evidence type="ECO:0000313" key="1">
    <source>
        <dbReference type="EMBL" id="GAC13328.1"/>
    </source>
</evidence>
<accession>K6Y9L3</accession>
<organism evidence="1 2">
    <name type="scientific">Aliiglaciecola lipolytica E3</name>
    <dbReference type="NCBI Taxonomy" id="1127673"/>
    <lineage>
        <taxon>Bacteria</taxon>
        <taxon>Pseudomonadati</taxon>
        <taxon>Pseudomonadota</taxon>
        <taxon>Gammaproteobacteria</taxon>
        <taxon>Alteromonadales</taxon>
        <taxon>Alteromonadaceae</taxon>
        <taxon>Aliiglaciecola</taxon>
    </lineage>
</organism>
<reference evidence="1 2" key="1">
    <citation type="journal article" date="2017" name="Antonie Van Leeuwenhoek">
        <title>Rhizobium rhizosphaerae sp. nov., a novel species isolated from rice rhizosphere.</title>
        <authorList>
            <person name="Zhao J.J."/>
            <person name="Zhang J."/>
            <person name="Zhang R.J."/>
            <person name="Zhang C.W."/>
            <person name="Yin H.Q."/>
            <person name="Zhang X.X."/>
        </authorList>
    </citation>
    <scope>NUCLEOTIDE SEQUENCE [LARGE SCALE GENOMIC DNA]</scope>
    <source>
        <strain evidence="1 2">E3</strain>
    </source>
</reference>
<dbReference type="EMBL" id="BAEN01000018">
    <property type="protein sequence ID" value="GAC13328.1"/>
    <property type="molecule type" value="Genomic_DNA"/>
</dbReference>
<protein>
    <submittedName>
        <fullName evidence="1">Uncharacterized protein</fullName>
    </submittedName>
</protein>
<gene>
    <name evidence="1" type="ORF">GLIP_0682</name>
</gene>
<dbReference type="Proteomes" id="UP000006334">
    <property type="component" value="Unassembled WGS sequence"/>
</dbReference>
<comment type="caution">
    <text evidence="1">The sequence shown here is derived from an EMBL/GenBank/DDBJ whole genome shotgun (WGS) entry which is preliminary data.</text>
</comment>